<feature type="transmembrane region" description="Helical" evidence="5">
    <location>
        <begin position="326"/>
        <end position="347"/>
    </location>
</feature>
<evidence type="ECO:0000313" key="10">
    <source>
        <dbReference type="EMBL" id="CAF4007880.1"/>
    </source>
</evidence>
<accession>A0A814DJ41</accession>
<dbReference type="EMBL" id="CAJNOQ010002352">
    <property type="protein sequence ID" value="CAF0953668.1"/>
    <property type="molecule type" value="Genomic_DNA"/>
</dbReference>
<evidence type="ECO:0000313" key="11">
    <source>
        <dbReference type="Proteomes" id="UP000663829"/>
    </source>
</evidence>
<dbReference type="EMBL" id="CAJOBC010002351">
    <property type="protein sequence ID" value="CAF3729043.1"/>
    <property type="molecule type" value="Genomic_DNA"/>
</dbReference>
<feature type="transmembrane region" description="Helical" evidence="5">
    <location>
        <begin position="58"/>
        <end position="76"/>
    </location>
</feature>
<feature type="transmembrane region" description="Helical" evidence="5">
    <location>
        <begin position="88"/>
        <end position="107"/>
    </location>
</feature>
<proteinExistence type="predicted"/>
<evidence type="ECO:0000256" key="1">
    <source>
        <dbReference type="ARBA" id="ARBA00004141"/>
    </source>
</evidence>
<feature type="transmembrane region" description="Helical" evidence="5">
    <location>
        <begin position="264"/>
        <end position="282"/>
    </location>
</feature>
<organism evidence="7 11">
    <name type="scientific">Didymodactylos carnosus</name>
    <dbReference type="NCBI Taxonomy" id="1234261"/>
    <lineage>
        <taxon>Eukaryota</taxon>
        <taxon>Metazoa</taxon>
        <taxon>Spiralia</taxon>
        <taxon>Gnathifera</taxon>
        <taxon>Rotifera</taxon>
        <taxon>Eurotatoria</taxon>
        <taxon>Bdelloidea</taxon>
        <taxon>Philodinida</taxon>
        <taxon>Philodinidae</taxon>
        <taxon>Didymodactylos</taxon>
    </lineage>
</organism>
<feature type="domain" description="Wax synthase" evidence="6">
    <location>
        <begin position="285"/>
        <end position="361"/>
    </location>
</feature>
<evidence type="ECO:0000256" key="3">
    <source>
        <dbReference type="ARBA" id="ARBA00022989"/>
    </source>
</evidence>
<keyword evidence="4 5" id="KW-0472">Membrane</keyword>
<evidence type="ECO:0000313" key="7">
    <source>
        <dbReference type="EMBL" id="CAF0953668.1"/>
    </source>
</evidence>
<evidence type="ECO:0000313" key="9">
    <source>
        <dbReference type="EMBL" id="CAF3729043.1"/>
    </source>
</evidence>
<dbReference type="Proteomes" id="UP000663829">
    <property type="component" value="Unassembled WGS sequence"/>
</dbReference>
<dbReference type="AlphaFoldDB" id="A0A814DJ41"/>
<comment type="subcellular location">
    <subcellularLocation>
        <location evidence="1">Membrane</location>
        <topology evidence="1">Multi-pass membrane protein</topology>
    </subcellularLocation>
</comment>
<evidence type="ECO:0000256" key="5">
    <source>
        <dbReference type="SAM" id="Phobius"/>
    </source>
</evidence>
<dbReference type="EMBL" id="CAJOBA010035632">
    <property type="protein sequence ID" value="CAF4007880.1"/>
    <property type="molecule type" value="Genomic_DNA"/>
</dbReference>
<feature type="transmembrane region" description="Helical" evidence="5">
    <location>
        <begin position="208"/>
        <end position="231"/>
    </location>
</feature>
<dbReference type="Pfam" id="PF13813">
    <property type="entry name" value="MBOAT_2"/>
    <property type="match status" value="1"/>
</dbReference>
<sequence length="410" mass="47294">MTAQMCSNTVSKRKYSSTNIANDQNLHDSIQCNPKQCFLFDPMTHPTHMQLLSAKSTVLYVVLGSIIQMTLIGIGIDCMQYGVSALNIENALFIIQVIVYYVINIIASHLSMTCPRLAFILFHISLVIPLTLPTRRSVYRYILVSGYTLSSLRWVELLKRHHQWNGWYRCLLTMSFCDIRYCEVLVLPMTHQRRETMLTKWKQLVCNALLWISIHSVLIGVLIVILLYLSALLKYEKLNVITFLVLMAFRYSLDFVTVVESFSAIHYAYILMFSVLGVKAQCIQNAPLHAASVSELWSTRWNRYIQPLLHNHIYTPVYNRTNNRQLAVLTTFMFSGVWLHGLPAYIAGLTLKRALSIELFFVAQALLIAIEERLFIRPIANTFHTRTRTKILMLITLPLLFEPLHTLFQI</sequence>
<evidence type="ECO:0000313" key="8">
    <source>
        <dbReference type="EMBL" id="CAF1197666.1"/>
    </source>
</evidence>
<dbReference type="GO" id="GO:0016020">
    <property type="term" value="C:membrane"/>
    <property type="evidence" value="ECO:0007669"/>
    <property type="project" value="UniProtKB-SubCell"/>
</dbReference>
<reference evidence="7" key="1">
    <citation type="submission" date="2021-02" db="EMBL/GenBank/DDBJ databases">
        <authorList>
            <person name="Nowell W R."/>
        </authorList>
    </citation>
    <scope>NUCLEOTIDE SEQUENCE</scope>
</reference>
<evidence type="ECO:0000256" key="2">
    <source>
        <dbReference type="ARBA" id="ARBA00022692"/>
    </source>
</evidence>
<feature type="transmembrane region" description="Helical" evidence="5">
    <location>
        <begin position="353"/>
        <end position="370"/>
    </location>
</feature>
<name>A0A814DJ41_9BILA</name>
<evidence type="ECO:0000259" key="6">
    <source>
        <dbReference type="Pfam" id="PF13813"/>
    </source>
</evidence>
<comment type="caution">
    <text evidence="7">The sequence shown here is derived from an EMBL/GenBank/DDBJ whole genome shotgun (WGS) entry which is preliminary data.</text>
</comment>
<dbReference type="EMBL" id="CAJNOK010014101">
    <property type="protein sequence ID" value="CAF1197666.1"/>
    <property type="molecule type" value="Genomic_DNA"/>
</dbReference>
<keyword evidence="2 5" id="KW-0812">Transmembrane</keyword>
<dbReference type="InterPro" id="IPR032805">
    <property type="entry name" value="Wax_synthase_dom"/>
</dbReference>
<dbReference type="Proteomes" id="UP000677228">
    <property type="component" value="Unassembled WGS sequence"/>
</dbReference>
<dbReference type="Proteomes" id="UP000681722">
    <property type="component" value="Unassembled WGS sequence"/>
</dbReference>
<evidence type="ECO:0000256" key="4">
    <source>
        <dbReference type="ARBA" id="ARBA00023136"/>
    </source>
</evidence>
<dbReference type="Proteomes" id="UP000682733">
    <property type="component" value="Unassembled WGS sequence"/>
</dbReference>
<dbReference type="OrthoDB" id="1077582at2759"/>
<keyword evidence="11" id="KW-1185">Reference proteome</keyword>
<protein>
    <recommendedName>
        <fullName evidence="6">Wax synthase domain-containing protein</fullName>
    </recommendedName>
</protein>
<keyword evidence="3 5" id="KW-1133">Transmembrane helix</keyword>
<gene>
    <name evidence="7" type="ORF">GPM918_LOCUS11382</name>
    <name evidence="8" type="ORF">OVA965_LOCUS23830</name>
    <name evidence="9" type="ORF">SRO942_LOCUS11381</name>
    <name evidence="10" type="ORF">TMI583_LOCUS24550</name>
</gene>